<comment type="caution">
    <text evidence="1">The sequence shown here is derived from an EMBL/GenBank/DDBJ whole genome shotgun (WGS) entry which is preliminary data.</text>
</comment>
<evidence type="ECO:0000313" key="1">
    <source>
        <dbReference type="EMBL" id="TNV76935.1"/>
    </source>
</evidence>
<dbReference type="EMBL" id="RRYP01012706">
    <property type="protein sequence ID" value="TNV76935.1"/>
    <property type="molecule type" value="Genomic_DNA"/>
</dbReference>
<dbReference type="AlphaFoldDB" id="A0A8J8NLV8"/>
<organism evidence="1 2">
    <name type="scientific">Halteria grandinella</name>
    <dbReference type="NCBI Taxonomy" id="5974"/>
    <lineage>
        <taxon>Eukaryota</taxon>
        <taxon>Sar</taxon>
        <taxon>Alveolata</taxon>
        <taxon>Ciliophora</taxon>
        <taxon>Intramacronucleata</taxon>
        <taxon>Spirotrichea</taxon>
        <taxon>Stichotrichia</taxon>
        <taxon>Sporadotrichida</taxon>
        <taxon>Halteriidae</taxon>
        <taxon>Halteria</taxon>
    </lineage>
</organism>
<gene>
    <name evidence="1" type="ORF">FGO68_gene6600</name>
</gene>
<sequence length="75" mass="9280">MTRYLTQMQNSDKCHQYLLSQQFPQLYKQDKFDQIFMRFLSNLYITTFLQSVNYNYYFAKAVLDIRELLIYHSFI</sequence>
<proteinExistence type="predicted"/>
<accession>A0A8J8NLV8</accession>
<keyword evidence="2" id="KW-1185">Reference proteome</keyword>
<dbReference type="Proteomes" id="UP000785679">
    <property type="component" value="Unassembled WGS sequence"/>
</dbReference>
<protein>
    <submittedName>
        <fullName evidence="1">Uncharacterized protein</fullName>
    </submittedName>
</protein>
<reference evidence="1" key="1">
    <citation type="submission" date="2019-06" db="EMBL/GenBank/DDBJ databases">
        <authorList>
            <person name="Zheng W."/>
        </authorList>
    </citation>
    <scope>NUCLEOTIDE SEQUENCE</scope>
    <source>
        <strain evidence="1">QDHG01</strain>
    </source>
</reference>
<name>A0A8J8NLV8_HALGN</name>
<evidence type="ECO:0000313" key="2">
    <source>
        <dbReference type="Proteomes" id="UP000785679"/>
    </source>
</evidence>